<keyword evidence="5 9" id="KW-0169">Cobalamin biosynthesis</keyword>
<evidence type="ECO:0000256" key="7">
    <source>
        <dbReference type="ARBA" id="ARBA00022989"/>
    </source>
</evidence>
<protein>
    <recommendedName>
        <fullName evidence="9">Cobalamin biosynthesis protein CobD</fullName>
    </recommendedName>
</protein>
<sequence length="317" mass="35523">MRYLFVIGIAFILDLIFGDPYWLLHPVCIIGKAISALEKMLRKIVKNELFAGTVLVLVISGLAFFVPFLILYLANTLNYYLAMGIEIYFCYQIFAVKSLKKESMKVYYPLKEGNYPEARKYLSYIVGRDTQNLDAKGITKATVETIAENTTDGVVAPLFYMAIGGAPLAFLYKAINTMDSMIGYRNEKYEKFGKVAARLDDIANFIPARITALLMIAASALNGLDYKNAFRMFLRDRKNHKSPNSAQTESVCAGALNVQLAGNAYYFGQLVHKPTIGDNNREIVAQDIVLTNKLMYTTSVLAVIAAMIVRGCIWWMI</sequence>
<dbReference type="HAMAP" id="MF_00024">
    <property type="entry name" value="CobD_CbiB"/>
    <property type="match status" value="1"/>
</dbReference>
<dbReference type="EMBL" id="RLII01000001">
    <property type="protein sequence ID" value="RXE60504.1"/>
    <property type="molecule type" value="Genomic_DNA"/>
</dbReference>
<dbReference type="GO" id="GO:0005886">
    <property type="term" value="C:plasma membrane"/>
    <property type="evidence" value="ECO:0007669"/>
    <property type="project" value="UniProtKB-SubCell"/>
</dbReference>
<evidence type="ECO:0000256" key="9">
    <source>
        <dbReference type="HAMAP-Rule" id="MF_00024"/>
    </source>
</evidence>
<keyword evidence="8 9" id="KW-0472">Membrane</keyword>
<dbReference type="UniPathway" id="UPA00148"/>
<keyword evidence="7 9" id="KW-1133">Transmembrane helix</keyword>
<feature type="transmembrane region" description="Helical" evidence="9">
    <location>
        <begin position="49"/>
        <end position="73"/>
    </location>
</feature>
<dbReference type="OrthoDB" id="9811967at2"/>
<evidence type="ECO:0000313" key="10">
    <source>
        <dbReference type="EMBL" id="RXE60504.1"/>
    </source>
</evidence>
<evidence type="ECO:0000256" key="3">
    <source>
        <dbReference type="ARBA" id="ARBA00006263"/>
    </source>
</evidence>
<dbReference type="NCBIfam" id="TIGR00380">
    <property type="entry name" value="cobal_cbiB"/>
    <property type="match status" value="1"/>
</dbReference>
<keyword evidence="6 9" id="KW-0812">Transmembrane</keyword>
<evidence type="ECO:0000256" key="1">
    <source>
        <dbReference type="ARBA" id="ARBA00004651"/>
    </source>
</evidence>
<evidence type="ECO:0000313" key="11">
    <source>
        <dbReference type="Proteomes" id="UP000289166"/>
    </source>
</evidence>
<comment type="caution">
    <text evidence="9">Lacks conserved residue(s) required for the propagation of feature annotation.</text>
</comment>
<dbReference type="Pfam" id="PF03186">
    <property type="entry name" value="CobD_Cbib"/>
    <property type="match status" value="1"/>
</dbReference>
<evidence type="ECO:0000256" key="5">
    <source>
        <dbReference type="ARBA" id="ARBA00022573"/>
    </source>
</evidence>
<dbReference type="GO" id="GO:0048472">
    <property type="term" value="F:threonine-phosphate decarboxylase activity"/>
    <property type="evidence" value="ECO:0007669"/>
    <property type="project" value="InterPro"/>
</dbReference>
<evidence type="ECO:0000256" key="4">
    <source>
        <dbReference type="ARBA" id="ARBA00022475"/>
    </source>
</evidence>
<organism evidence="10 11">
    <name type="scientific">Acetivibrio mesophilus</name>
    <dbReference type="NCBI Taxonomy" id="2487273"/>
    <lineage>
        <taxon>Bacteria</taxon>
        <taxon>Bacillati</taxon>
        <taxon>Bacillota</taxon>
        <taxon>Clostridia</taxon>
        <taxon>Eubacteriales</taxon>
        <taxon>Oscillospiraceae</taxon>
        <taxon>Acetivibrio</taxon>
    </lineage>
</organism>
<comment type="subcellular location">
    <subcellularLocation>
        <location evidence="1 9">Cell membrane</location>
        <topology evidence="1 9">Multi-pass membrane protein</topology>
    </subcellularLocation>
</comment>
<comment type="pathway">
    <text evidence="2 9">Cofactor biosynthesis; adenosylcobalamin biosynthesis.</text>
</comment>
<gene>
    <name evidence="9 10" type="primary">cobD</name>
    <name evidence="10" type="ORF">EFD62_00775</name>
</gene>
<evidence type="ECO:0000256" key="6">
    <source>
        <dbReference type="ARBA" id="ARBA00022692"/>
    </source>
</evidence>
<dbReference type="RefSeq" id="WP_014256579.1">
    <property type="nucleotide sequence ID" value="NZ_RLII01000001.1"/>
</dbReference>
<comment type="similarity">
    <text evidence="3 9">Belongs to the CobD/CbiB family.</text>
</comment>
<dbReference type="PANTHER" id="PTHR34308:SF1">
    <property type="entry name" value="COBALAMIN BIOSYNTHESIS PROTEIN CBIB"/>
    <property type="match status" value="1"/>
</dbReference>
<dbReference type="AlphaFoldDB" id="A0A4Q0I7W1"/>
<evidence type="ECO:0000256" key="2">
    <source>
        <dbReference type="ARBA" id="ARBA00004953"/>
    </source>
</evidence>
<dbReference type="PANTHER" id="PTHR34308">
    <property type="entry name" value="COBALAMIN BIOSYNTHESIS PROTEIN CBIB"/>
    <property type="match status" value="1"/>
</dbReference>
<dbReference type="Proteomes" id="UP000289166">
    <property type="component" value="Unassembled WGS sequence"/>
</dbReference>
<comment type="function">
    <text evidence="9">Converts cobyric acid to cobinamide by the addition of aminopropanol on the F carboxylic group.</text>
</comment>
<accession>A0A4Q0I7W1</accession>
<dbReference type="InterPro" id="IPR004485">
    <property type="entry name" value="Cobalamin_biosynth_CobD/CbiB"/>
</dbReference>
<keyword evidence="11" id="KW-1185">Reference proteome</keyword>
<comment type="caution">
    <text evidence="10">The sequence shown here is derived from an EMBL/GenBank/DDBJ whole genome shotgun (WGS) entry which is preliminary data.</text>
</comment>
<feature type="transmembrane region" description="Helical" evidence="9">
    <location>
        <begin position="294"/>
        <end position="316"/>
    </location>
</feature>
<keyword evidence="4 9" id="KW-1003">Cell membrane</keyword>
<dbReference type="GO" id="GO:0009236">
    <property type="term" value="P:cobalamin biosynthetic process"/>
    <property type="evidence" value="ECO:0007669"/>
    <property type="project" value="UniProtKB-UniRule"/>
</dbReference>
<feature type="transmembrane region" description="Helical" evidence="9">
    <location>
        <begin position="79"/>
        <end position="96"/>
    </location>
</feature>
<dbReference type="GO" id="GO:0015420">
    <property type="term" value="F:ABC-type vitamin B12 transporter activity"/>
    <property type="evidence" value="ECO:0007669"/>
    <property type="project" value="UniProtKB-UniRule"/>
</dbReference>
<evidence type="ECO:0000256" key="8">
    <source>
        <dbReference type="ARBA" id="ARBA00023136"/>
    </source>
</evidence>
<proteinExistence type="inferred from homology"/>
<name>A0A4Q0I7W1_9FIRM</name>
<reference evidence="11" key="1">
    <citation type="submission" date="2018-11" db="EMBL/GenBank/DDBJ databases">
        <title>Genome sequencing of a novel mesophilic and cellulolytic organism within the genus Hungateiclostridium.</title>
        <authorList>
            <person name="Rettenmaier R."/>
            <person name="Liebl W."/>
            <person name="Zverlov V."/>
        </authorList>
    </citation>
    <scope>NUCLEOTIDE SEQUENCE [LARGE SCALE GENOMIC DNA]</scope>
    <source>
        <strain evidence="11">N2K1</strain>
    </source>
</reference>